<evidence type="ECO:0000313" key="1">
    <source>
        <dbReference type="EMBL" id="EDS73787.1"/>
    </source>
</evidence>
<evidence type="ECO:0000313" key="2">
    <source>
        <dbReference type="Proteomes" id="UP000004910"/>
    </source>
</evidence>
<reference evidence="1" key="1">
    <citation type="submission" date="2008-02" db="EMBL/GenBank/DDBJ databases">
        <authorList>
            <person name="Fulton L."/>
            <person name="Clifton S."/>
            <person name="Fulton B."/>
            <person name="Xu J."/>
            <person name="Minx P."/>
            <person name="Pepin K.H."/>
            <person name="Johnson M."/>
            <person name="Thiruvilangam P."/>
            <person name="Bhonagiri V."/>
            <person name="Nash W.E."/>
            <person name="Mardis E.R."/>
            <person name="Wilson R.K."/>
        </authorList>
    </citation>
    <scope>NUCLEOTIDE SEQUENCE [LARGE SCALE GENOMIC DNA]</scope>
    <source>
        <strain evidence="1">DSM 1552</strain>
    </source>
</reference>
<dbReference type="AlphaFoldDB" id="B1C543"/>
<sequence length="47" mass="5688">MTLFSKKIALFSIENFYIIYILERKENKDAKKINELPDLYAHGHWNM</sequence>
<proteinExistence type="predicted"/>
<keyword evidence="2" id="KW-1185">Reference proteome</keyword>
<comment type="caution">
    <text evidence="1">The sequence shown here is derived from an EMBL/GenBank/DDBJ whole genome shotgun (WGS) entry which is preliminary data.</text>
</comment>
<dbReference type="HOGENOM" id="CLU_3166580_0_0_9"/>
<protein>
    <submittedName>
        <fullName evidence="1">Uncharacterized protein</fullName>
    </submittedName>
</protein>
<gene>
    <name evidence="1" type="ORF">CLOSPI_02212</name>
</gene>
<organism evidence="1 2">
    <name type="scientific">Thomasclavelia spiroformis DSM 1552</name>
    <dbReference type="NCBI Taxonomy" id="428126"/>
    <lineage>
        <taxon>Bacteria</taxon>
        <taxon>Bacillati</taxon>
        <taxon>Bacillota</taxon>
        <taxon>Erysipelotrichia</taxon>
        <taxon>Erysipelotrichales</taxon>
        <taxon>Coprobacillaceae</taxon>
        <taxon>Thomasclavelia</taxon>
    </lineage>
</organism>
<name>B1C543_9FIRM</name>
<reference evidence="1" key="2">
    <citation type="submission" date="2014-06" db="EMBL/GenBank/DDBJ databases">
        <title>Draft genome sequence of Clostridium spiroforme (DSM 1552).</title>
        <authorList>
            <person name="Sudarsanam P."/>
            <person name="Ley R."/>
            <person name="Guruge J."/>
            <person name="Turnbaugh P.J."/>
            <person name="Mahowald M."/>
            <person name="Liep D."/>
            <person name="Gordon J."/>
        </authorList>
    </citation>
    <scope>NUCLEOTIDE SEQUENCE</scope>
    <source>
        <strain evidence="1">DSM 1552</strain>
    </source>
</reference>
<dbReference type="Proteomes" id="UP000004910">
    <property type="component" value="Unassembled WGS sequence"/>
</dbReference>
<accession>B1C543</accession>
<dbReference type="EMBL" id="ABIK02000015">
    <property type="protein sequence ID" value="EDS73787.1"/>
    <property type="molecule type" value="Genomic_DNA"/>
</dbReference>